<evidence type="ECO:0000259" key="2">
    <source>
        <dbReference type="Pfam" id="PF01926"/>
    </source>
</evidence>
<dbReference type="CDD" id="cd00882">
    <property type="entry name" value="Ras_like_GTPase"/>
    <property type="match status" value="1"/>
</dbReference>
<keyword evidence="1" id="KW-0175">Coiled coil</keyword>
<evidence type="ECO:0000256" key="1">
    <source>
        <dbReference type="SAM" id="Coils"/>
    </source>
</evidence>
<sequence length="333" mass="37270">MGESIRRMESTDADPAIIAVMGTTGSGKSTFINLASGGQLDVGDTLQSCTNVVDLSPAFLVGSKTVLLVDTPGFDDTTKTETEILSMLATYLADMFKQNQKLAGMIYLHRISDVRVGGMSARNFRMFRELCGEDSLKNVVIVTNRWEEVPKDVGDAREEELRMKDIFFKPALDKSARMVRHRNTYESASAIMKSLMGNTPLPLLIQEEMVTQGKHLLETAAGEVVNHEISEVINKLKAELEMIKDEMQDFAMKSDEARQELHSSKAALQYKLAEAEENAQILARDYNELKVKYEEMLRRTQAAAEQKVGELQAQLKGLKKKKRGKKDPRCIIM</sequence>
<proteinExistence type="predicted"/>
<organism evidence="3 4">
    <name type="scientific">Marasmius tenuissimus</name>
    <dbReference type="NCBI Taxonomy" id="585030"/>
    <lineage>
        <taxon>Eukaryota</taxon>
        <taxon>Fungi</taxon>
        <taxon>Dikarya</taxon>
        <taxon>Basidiomycota</taxon>
        <taxon>Agaricomycotina</taxon>
        <taxon>Agaricomycetes</taxon>
        <taxon>Agaricomycetidae</taxon>
        <taxon>Agaricales</taxon>
        <taxon>Marasmiineae</taxon>
        <taxon>Marasmiaceae</taxon>
        <taxon>Marasmius</taxon>
    </lineage>
</organism>
<comment type="caution">
    <text evidence="3">The sequence shown here is derived from an EMBL/GenBank/DDBJ whole genome shotgun (WGS) entry which is preliminary data.</text>
</comment>
<dbReference type="Pfam" id="PF01926">
    <property type="entry name" value="MMR_HSR1"/>
    <property type="match status" value="1"/>
</dbReference>
<dbReference type="Proteomes" id="UP001437256">
    <property type="component" value="Unassembled WGS sequence"/>
</dbReference>
<dbReference type="SUPFAM" id="SSF52540">
    <property type="entry name" value="P-loop containing nucleoside triphosphate hydrolases"/>
    <property type="match status" value="1"/>
</dbReference>
<accession>A0ABR2Z957</accession>
<dbReference type="Gene3D" id="3.40.50.300">
    <property type="entry name" value="P-loop containing nucleotide triphosphate hydrolases"/>
    <property type="match status" value="1"/>
</dbReference>
<name>A0ABR2Z957_9AGAR</name>
<keyword evidence="4" id="KW-1185">Reference proteome</keyword>
<feature type="coiled-coil region" evidence="1">
    <location>
        <begin position="226"/>
        <end position="321"/>
    </location>
</feature>
<evidence type="ECO:0000313" key="3">
    <source>
        <dbReference type="EMBL" id="KAL0057012.1"/>
    </source>
</evidence>
<reference evidence="3 4" key="1">
    <citation type="submission" date="2024-05" db="EMBL/GenBank/DDBJ databases">
        <title>A draft genome resource for the thread blight pathogen Marasmius tenuissimus strain MS-2.</title>
        <authorList>
            <person name="Yulfo-Soto G.E."/>
            <person name="Baruah I.K."/>
            <person name="Amoako-Attah I."/>
            <person name="Bukari Y."/>
            <person name="Meinhardt L.W."/>
            <person name="Bailey B.A."/>
            <person name="Cohen S.P."/>
        </authorList>
    </citation>
    <scope>NUCLEOTIDE SEQUENCE [LARGE SCALE GENOMIC DNA]</scope>
    <source>
        <strain evidence="3 4">MS-2</strain>
    </source>
</reference>
<dbReference type="InterPro" id="IPR006073">
    <property type="entry name" value="GTP-bd"/>
</dbReference>
<gene>
    <name evidence="3" type="ORF">AAF712_016367</name>
</gene>
<dbReference type="EMBL" id="JBBXMP010000750">
    <property type="protein sequence ID" value="KAL0057012.1"/>
    <property type="molecule type" value="Genomic_DNA"/>
</dbReference>
<evidence type="ECO:0000313" key="4">
    <source>
        <dbReference type="Proteomes" id="UP001437256"/>
    </source>
</evidence>
<feature type="domain" description="G" evidence="2">
    <location>
        <begin position="18"/>
        <end position="92"/>
    </location>
</feature>
<protein>
    <recommendedName>
        <fullName evidence="2">G domain-containing protein</fullName>
    </recommendedName>
</protein>
<dbReference type="InterPro" id="IPR027417">
    <property type="entry name" value="P-loop_NTPase"/>
</dbReference>